<keyword evidence="4" id="KW-1185">Reference proteome</keyword>
<keyword evidence="1" id="KW-0067">ATP-binding</keyword>
<proteinExistence type="predicted"/>
<feature type="region of interest" description="Disordered" evidence="2">
    <location>
        <begin position="91"/>
        <end position="116"/>
    </location>
</feature>
<organism evidence="3 4">
    <name type="scientific">Purpureocillium lavendulum</name>
    <dbReference type="NCBI Taxonomy" id="1247861"/>
    <lineage>
        <taxon>Eukaryota</taxon>
        <taxon>Fungi</taxon>
        <taxon>Dikarya</taxon>
        <taxon>Ascomycota</taxon>
        <taxon>Pezizomycotina</taxon>
        <taxon>Sordariomycetes</taxon>
        <taxon>Hypocreomycetidae</taxon>
        <taxon>Hypocreales</taxon>
        <taxon>Ophiocordycipitaceae</taxon>
        <taxon>Purpureocillium</taxon>
    </lineage>
</organism>
<dbReference type="AlphaFoldDB" id="A0AB34FE00"/>
<dbReference type="InterPro" id="IPR011009">
    <property type="entry name" value="Kinase-like_dom_sf"/>
</dbReference>
<evidence type="ECO:0000256" key="1">
    <source>
        <dbReference type="PROSITE-ProRule" id="PRU10141"/>
    </source>
</evidence>
<evidence type="ECO:0000256" key="2">
    <source>
        <dbReference type="SAM" id="MobiDB-lite"/>
    </source>
</evidence>
<feature type="binding site" evidence="1">
    <location>
        <position position="302"/>
    </location>
    <ligand>
        <name>ATP</name>
        <dbReference type="ChEBI" id="CHEBI:30616"/>
    </ligand>
</feature>
<reference evidence="3" key="1">
    <citation type="submission" date="2023-01" db="EMBL/GenBank/DDBJ databases">
        <title>The growth and conidiation of Purpureocillium lavendulum are regulated by nitrogen source and histone H3K14 acetylation.</title>
        <authorList>
            <person name="Tang P."/>
            <person name="Han J."/>
            <person name="Zhang C."/>
            <person name="Tang P."/>
            <person name="Qi F."/>
            <person name="Zhang K."/>
            <person name="Liang L."/>
        </authorList>
    </citation>
    <scope>NUCLEOTIDE SEQUENCE</scope>
    <source>
        <strain evidence="3">YMF1.00683</strain>
    </source>
</reference>
<name>A0AB34FE00_9HYPO</name>
<feature type="region of interest" description="Disordered" evidence="2">
    <location>
        <begin position="1"/>
        <end position="24"/>
    </location>
</feature>
<evidence type="ECO:0000313" key="3">
    <source>
        <dbReference type="EMBL" id="KAJ6436896.1"/>
    </source>
</evidence>
<keyword evidence="1" id="KW-0547">Nucleotide-binding</keyword>
<gene>
    <name evidence="3" type="ORF">O9K51_10432</name>
</gene>
<comment type="caution">
    <text evidence="3">The sequence shown here is derived from an EMBL/GenBank/DDBJ whole genome shotgun (WGS) entry which is preliminary data.</text>
</comment>
<dbReference type="Proteomes" id="UP001163105">
    <property type="component" value="Unassembled WGS sequence"/>
</dbReference>
<dbReference type="EMBL" id="JAQHRD010000015">
    <property type="protein sequence ID" value="KAJ6436896.1"/>
    <property type="molecule type" value="Genomic_DNA"/>
</dbReference>
<dbReference type="GO" id="GO:0005524">
    <property type="term" value="F:ATP binding"/>
    <property type="evidence" value="ECO:0007669"/>
    <property type="project" value="UniProtKB-UniRule"/>
</dbReference>
<protein>
    <submittedName>
        <fullName evidence="3">CFEM domain-containing protein</fullName>
    </submittedName>
</protein>
<dbReference type="InterPro" id="IPR017441">
    <property type="entry name" value="Protein_kinase_ATP_BS"/>
</dbReference>
<dbReference type="PROSITE" id="PS00107">
    <property type="entry name" value="PROTEIN_KINASE_ATP"/>
    <property type="match status" value="1"/>
</dbReference>
<sequence length="382" mass="42528">MDAAECSDSQSTNEDPTFPGSDAEEAAIIVVPENAQARLAFSEVAEWLEEQNQMPSVREAQDIARKCIWVARSQKKDPEVTRLLRHFVSGALSSSSPMSSPQQEHASRKTNNQPEPDVELWHGFYYLTLGEPPQQPWRGWTVGSLRVQQSLNDVVLCLRSDNHAMYGVRPHQALFQLHSIGRFCLQHISKSSATYLGSNLVSREQHVLNEPSMMVTFGALSYRVQYARFSHSENYRSQLVNYLKEHLKTPITSADLSLTPTPSDMAGIRVGQWHLTTGTIGSGVSGRVSIGTNISGTVVALKRMTVDKGKVEVRPFQEKLETLSSLVDRHNENRILRLVEVITDDARGVNRTADLWFVLTPAVADTLYSISVKGLLGDGKDR</sequence>
<accession>A0AB34FE00</accession>
<evidence type="ECO:0000313" key="4">
    <source>
        <dbReference type="Proteomes" id="UP001163105"/>
    </source>
</evidence>
<dbReference type="SUPFAM" id="SSF56112">
    <property type="entry name" value="Protein kinase-like (PK-like)"/>
    <property type="match status" value="1"/>
</dbReference>